<evidence type="ECO:0000313" key="5">
    <source>
        <dbReference type="Proteomes" id="UP000002669"/>
    </source>
</evidence>
<organism evidence="5">
    <name type="scientific">Arthroderma gypseum (strain ATCC MYA-4604 / CBS 118893)</name>
    <name type="common">Microsporum gypseum</name>
    <dbReference type="NCBI Taxonomy" id="535722"/>
    <lineage>
        <taxon>Eukaryota</taxon>
        <taxon>Fungi</taxon>
        <taxon>Dikarya</taxon>
        <taxon>Ascomycota</taxon>
        <taxon>Pezizomycotina</taxon>
        <taxon>Eurotiomycetes</taxon>
        <taxon>Eurotiomycetidae</taxon>
        <taxon>Onygenales</taxon>
        <taxon>Arthrodermataceae</taxon>
        <taxon>Nannizzia</taxon>
    </lineage>
</organism>
<dbReference type="PANTHER" id="PTHR10039:SF14">
    <property type="entry name" value="NACHT DOMAIN-CONTAINING PROTEIN"/>
    <property type="match status" value="1"/>
</dbReference>
<accession>E4V766</accession>
<feature type="repeat" description="WD" evidence="2">
    <location>
        <begin position="533"/>
        <end position="574"/>
    </location>
</feature>
<evidence type="ECO:0000256" key="2">
    <source>
        <dbReference type="PROSITE-ProRule" id="PRU00221"/>
    </source>
</evidence>
<name>E4V766_ARTGP</name>
<feature type="domain" description="NACHT" evidence="3">
    <location>
        <begin position="82"/>
        <end position="238"/>
    </location>
</feature>
<dbReference type="EMBL" id="DS989831">
    <property type="protein sequence ID" value="EFQ96932.1"/>
    <property type="molecule type" value="Genomic_DNA"/>
</dbReference>
<evidence type="ECO:0000313" key="4">
    <source>
        <dbReference type="EMBL" id="EFQ96932.1"/>
    </source>
</evidence>
<dbReference type="PROSITE" id="PS50294">
    <property type="entry name" value="WD_REPEATS_REGION"/>
    <property type="match status" value="1"/>
</dbReference>
<dbReference type="RefSeq" id="XP_003169309.1">
    <property type="nucleotide sequence ID" value="XM_003169261.1"/>
</dbReference>
<keyword evidence="2" id="KW-0853">WD repeat</keyword>
<dbReference type="InterPro" id="IPR015943">
    <property type="entry name" value="WD40/YVTN_repeat-like_dom_sf"/>
</dbReference>
<dbReference type="SUPFAM" id="SSF50978">
    <property type="entry name" value="WD40 repeat-like"/>
    <property type="match status" value="1"/>
</dbReference>
<dbReference type="GeneID" id="10024437"/>
<dbReference type="Pfam" id="PF24883">
    <property type="entry name" value="NPHP3_N"/>
    <property type="match status" value="1"/>
</dbReference>
<dbReference type="Proteomes" id="UP000002669">
    <property type="component" value="Unassembled WGS sequence"/>
</dbReference>
<dbReference type="OrthoDB" id="538223at2759"/>
<dbReference type="AlphaFoldDB" id="E4V766"/>
<dbReference type="PANTHER" id="PTHR10039">
    <property type="entry name" value="AMELOGENIN"/>
    <property type="match status" value="1"/>
</dbReference>
<dbReference type="SUPFAM" id="SSF52540">
    <property type="entry name" value="P-loop containing nucleoside triphosphate hydrolases"/>
    <property type="match status" value="1"/>
</dbReference>
<evidence type="ECO:0000256" key="1">
    <source>
        <dbReference type="ARBA" id="ARBA00022737"/>
    </source>
</evidence>
<dbReference type="VEuPathDB" id="FungiDB:MGYG_08857"/>
<dbReference type="Gene3D" id="3.40.50.300">
    <property type="entry name" value="P-loop containing nucleotide triphosphate hydrolases"/>
    <property type="match status" value="1"/>
</dbReference>
<dbReference type="PROSITE" id="PS50837">
    <property type="entry name" value="NACHT"/>
    <property type="match status" value="1"/>
</dbReference>
<dbReference type="Pfam" id="PF00400">
    <property type="entry name" value="WD40"/>
    <property type="match status" value="2"/>
</dbReference>
<keyword evidence="5" id="KW-1185">Reference proteome</keyword>
<feature type="repeat" description="WD" evidence="2">
    <location>
        <begin position="575"/>
        <end position="616"/>
    </location>
</feature>
<dbReference type="SMART" id="SM00320">
    <property type="entry name" value="WD40"/>
    <property type="match status" value="2"/>
</dbReference>
<evidence type="ECO:0000259" key="3">
    <source>
        <dbReference type="PROSITE" id="PS50837"/>
    </source>
</evidence>
<dbReference type="eggNOG" id="KOG0263">
    <property type="taxonomic scope" value="Eukaryota"/>
</dbReference>
<dbReference type="InterPro" id="IPR001680">
    <property type="entry name" value="WD40_rpt"/>
</dbReference>
<dbReference type="HOGENOM" id="CLU_000288_6_16_1"/>
<dbReference type="InterPro" id="IPR056884">
    <property type="entry name" value="NPHP3-like_N"/>
</dbReference>
<dbReference type="PROSITE" id="PS50082">
    <property type="entry name" value="WD_REPEATS_2"/>
    <property type="match status" value="2"/>
</dbReference>
<sequence length="692" mass="78377">MSVEALPAARIESFTAKDQSKVHIGDAYTVERDRCLEHLRITDPRHDKRRIERTAGGLLKDAYQWVLSCDEYHQWSDDPETRLLWIAGGPGMGKTMLLSGIIDEIDKSKDTINISFFFCQASDERINTATSVLRGLIYLLAKKQPSLTSHIKERYKDAGKSLFEGPNAWDALFEIFQAMLEDPAREKTVLILDALDECIPGDLQTLLDLIVETTSSLSSSRLKWIVSSRNDPAIEQRLRPGRSRVKLCLENNKEYVSRAVEAYTEHSISKLPIHNDEALRARIRDAIRQKADGRFLWVSFVMRELRGVSQSNMKQVVDETPRGLTDKYRQIPGKIRQQQDDAPGLHTLLDVVKAYRPLSPDELHHMCGPIDEIVYIIHRPAKHILPKVIFISKQGEGCEFAAIEGQRLVLRSEKGQDRVLFSRSLKAMSSTLKRNLRSWTSQHLAQINYLYLCWTNNLADYNTITRALKAVNGFLGQGYPHWIESLSLLQNAPDRSSIDSNLAEPPNAAIVDGSDRMVVHLWDLEAGERTRILRDRTRSIDTVAFPLNSSLIASGLDDTTASLWSLRDKSCIWVLMGHTKQFASVVFSANGSALATGSKDGKFRVGDIHRRTYTLVFAISNMLNLDWELSSPDEYIRTKTKIVALDSSLEDASPEETWGYNLSQDCRWIVWNSEKVLWLPTEFVTLSFDAAS</sequence>
<protein>
    <submittedName>
        <fullName evidence="4">Vegetative incompatibility protein HET-E-1</fullName>
    </submittedName>
</protein>
<gene>
    <name evidence="4" type="ORF">MGYG_08857</name>
</gene>
<dbReference type="InParanoid" id="E4V766"/>
<dbReference type="STRING" id="535722.E4V766"/>
<dbReference type="OMA" id="IDHLCDY"/>
<proteinExistence type="predicted"/>
<reference evidence="5" key="1">
    <citation type="journal article" date="2012" name="MBio">
        <title>Comparative genome analysis of Trichophyton rubrum and related dermatophytes reveals candidate genes involved in infection.</title>
        <authorList>
            <person name="Martinez D.A."/>
            <person name="Oliver B.G."/>
            <person name="Graeser Y."/>
            <person name="Goldberg J.M."/>
            <person name="Li W."/>
            <person name="Martinez-Rossi N.M."/>
            <person name="Monod M."/>
            <person name="Shelest E."/>
            <person name="Barton R.C."/>
            <person name="Birch E."/>
            <person name="Brakhage A.A."/>
            <person name="Chen Z."/>
            <person name="Gurr S.J."/>
            <person name="Heiman D."/>
            <person name="Heitman J."/>
            <person name="Kosti I."/>
            <person name="Rossi A."/>
            <person name="Saif S."/>
            <person name="Samalova M."/>
            <person name="Saunders C.W."/>
            <person name="Shea T."/>
            <person name="Summerbell R.C."/>
            <person name="Xu J."/>
            <person name="Young S."/>
            <person name="Zeng Q."/>
            <person name="Birren B.W."/>
            <person name="Cuomo C.A."/>
            <person name="White T.C."/>
        </authorList>
    </citation>
    <scope>NUCLEOTIDE SEQUENCE [LARGE SCALE GENOMIC DNA]</scope>
    <source>
        <strain evidence="5">ATCC MYA-4604 / CBS 118893</strain>
    </source>
</reference>
<keyword evidence="1" id="KW-0677">Repeat</keyword>
<dbReference type="InterPro" id="IPR007111">
    <property type="entry name" value="NACHT_NTPase"/>
</dbReference>
<dbReference type="InterPro" id="IPR027417">
    <property type="entry name" value="P-loop_NTPase"/>
</dbReference>
<dbReference type="Gene3D" id="2.130.10.10">
    <property type="entry name" value="YVTN repeat-like/Quinoprotein amine dehydrogenase"/>
    <property type="match status" value="1"/>
</dbReference>
<dbReference type="InterPro" id="IPR036322">
    <property type="entry name" value="WD40_repeat_dom_sf"/>
</dbReference>